<dbReference type="RefSeq" id="WP_116883713.1">
    <property type="nucleotide sequence ID" value="NZ_CABMMC010000015.1"/>
</dbReference>
<dbReference type="InterPro" id="IPR014729">
    <property type="entry name" value="Rossmann-like_a/b/a_fold"/>
</dbReference>
<proteinExistence type="predicted"/>
<evidence type="ECO:0000313" key="4">
    <source>
        <dbReference type="Proteomes" id="UP000245959"/>
    </source>
</evidence>
<organism evidence="3 4">
    <name type="scientific">Victivallis vadensis</name>
    <dbReference type="NCBI Taxonomy" id="172901"/>
    <lineage>
        <taxon>Bacteria</taxon>
        <taxon>Pseudomonadati</taxon>
        <taxon>Lentisphaerota</taxon>
        <taxon>Lentisphaeria</taxon>
        <taxon>Victivallales</taxon>
        <taxon>Victivallaceae</taxon>
        <taxon>Victivallis</taxon>
    </lineage>
</organism>
<dbReference type="InterPro" id="IPR011063">
    <property type="entry name" value="TilS/TtcA_N"/>
</dbReference>
<gene>
    <name evidence="3" type="ORF">C8D82_110112</name>
</gene>
<dbReference type="GeneID" id="78295026"/>
<protein>
    <submittedName>
        <fullName evidence="3">tRNA 2-thiocytidine biosynthesis protein TtcA</fullName>
    </submittedName>
</protein>
<dbReference type="EMBL" id="QEKH01000010">
    <property type="protein sequence ID" value="PVY42802.1"/>
    <property type="molecule type" value="Genomic_DNA"/>
</dbReference>
<comment type="caution">
    <text evidence="3">The sequence shown here is derived from an EMBL/GenBank/DDBJ whole genome shotgun (WGS) entry which is preliminary data.</text>
</comment>
<keyword evidence="4" id="KW-1185">Reference proteome</keyword>
<evidence type="ECO:0000313" key="3">
    <source>
        <dbReference type="EMBL" id="PVY42802.1"/>
    </source>
</evidence>
<reference evidence="3 4" key="1">
    <citation type="submission" date="2018-04" db="EMBL/GenBank/DDBJ databases">
        <title>Genomic Encyclopedia of Type Strains, Phase IV (KMG-IV): sequencing the most valuable type-strain genomes for metagenomic binning, comparative biology and taxonomic classification.</title>
        <authorList>
            <person name="Goeker M."/>
        </authorList>
    </citation>
    <scope>NUCLEOTIDE SEQUENCE [LARGE SCALE GENOMIC DNA]</scope>
    <source>
        <strain evidence="3 4">DSM 14823</strain>
    </source>
</reference>
<sequence>MAEPFKELCKLTGQAVAKYKMIAAGDRILVGLSGGKDSFALLHALHALRRKAPVEFGLIAATFDPGFPEFNLPGIAGYCRRMGWEHRMVALPVAEILEEKKFTATPCVLCSRLRRGKLYGLARELGCNKLALGQHFDDIAASFLMSLCRGQGLTTMGPNVPAKSEPGVRIIRPFALAPESLIKSCLTQWDLPAAGKCRYETELKAGDRAFFRNLVDELAERIPNLRSQMARSLGNLQPEYLLDPAYLKKS</sequence>
<dbReference type="AlphaFoldDB" id="A0A2U1B2G6"/>
<dbReference type="CDD" id="cd24138">
    <property type="entry name" value="TtcA-like"/>
    <property type="match status" value="1"/>
</dbReference>
<evidence type="ECO:0000259" key="2">
    <source>
        <dbReference type="Pfam" id="PF01171"/>
    </source>
</evidence>
<dbReference type="Gene3D" id="3.40.50.620">
    <property type="entry name" value="HUPs"/>
    <property type="match status" value="1"/>
</dbReference>
<dbReference type="PANTHER" id="PTHR43686">
    <property type="entry name" value="SULFURTRANSFERASE-RELATED"/>
    <property type="match status" value="1"/>
</dbReference>
<dbReference type="GO" id="GO:0008033">
    <property type="term" value="P:tRNA processing"/>
    <property type="evidence" value="ECO:0007669"/>
    <property type="project" value="InterPro"/>
</dbReference>
<name>A0A2U1B2G6_9BACT</name>
<feature type="domain" description="tRNA(Ile)-lysidine/2-thiocytidine synthase N-terminal" evidence="2">
    <location>
        <begin position="28"/>
        <end position="188"/>
    </location>
</feature>
<dbReference type="SUPFAM" id="SSF52402">
    <property type="entry name" value="Adenine nucleotide alpha hydrolases-like"/>
    <property type="match status" value="1"/>
</dbReference>
<dbReference type="InterPro" id="IPR035107">
    <property type="entry name" value="tRNA_thiolation_TtcA_Ctu1"/>
</dbReference>
<evidence type="ECO:0000256" key="1">
    <source>
        <dbReference type="ARBA" id="ARBA00022679"/>
    </source>
</evidence>
<dbReference type="PIRSF" id="PIRSF004976">
    <property type="entry name" value="ATPase_YdaO"/>
    <property type="match status" value="1"/>
</dbReference>
<dbReference type="Proteomes" id="UP000245959">
    <property type="component" value="Unassembled WGS sequence"/>
</dbReference>
<dbReference type="OrthoDB" id="9801054at2"/>
<dbReference type="Pfam" id="PF01171">
    <property type="entry name" value="ATP_bind_3"/>
    <property type="match status" value="1"/>
</dbReference>
<dbReference type="GO" id="GO:0016740">
    <property type="term" value="F:transferase activity"/>
    <property type="evidence" value="ECO:0007669"/>
    <property type="project" value="UniProtKB-KW"/>
</dbReference>
<keyword evidence="1" id="KW-0808">Transferase</keyword>
<accession>A0A2U1B2G6</accession>
<dbReference type="PANTHER" id="PTHR43686:SF1">
    <property type="entry name" value="AMINOTRAN_5 DOMAIN-CONTAINING PROTEIN"/>
    <property type="match status" value="1"/>
</dbReference>